<evidence type="ECO:0000259" key="6">
    <source>
        <dbReference type="SMART" id="SM00922"/>
    </source>
</evidence>
<dbReference type="PANTHER" id="PTHR48073:SF2">
    <property type="entry name" value="O-SUCCINYLBENZOATE SYNTHASE"/>
    <property type="match status" value="1"/>
</dbReference>
<comment type="cofactor">
    <cofactor evidence="5">
        <name>Mg(2+)</name>
        <dbReference type="ChEBI" id="CHEBI:18420"/>
    </cofactor>
    <text evidence="5">Binds 1 Mg(2+) ion per subunit.</text>
</comment>
<evidence type="ECO:0000256" key="1">
    <source>
        <dbReference type="ARBA" id="ARBA00008031"/>
    </source>
</evidence>
<dbReference type="InterPro" id="IPR013341">
    <property type="entry name" value="Mandelate_racemase_N_dom"/>
</dbReference>
<evidence type="ECO:0000256" key="4">
    <source>
        <dbReference type="ARBA" id="ARBA00023235"/>
    </source>
</evidence>
<keyword evidence="3 5" id="KW-0460">Magnesium</keyword>
<comment type="similarity">
    <text evidence="1 5">Belongs to the mandelate racemase/muconate lactonizing enzyme family.</text>
</comment>
<dbReference type="InterPro" id="IPR029065">
    <property type="entry name" value="Enolase_C-like"/>
</dbReference>
<dbReference type="InterPro" id="IPR013342">
    <property type="entry name" value="Mandelate_racemase_C"/>
</dbReference>
<comment type="caution">
    <text evidence="7">The sequence shown here is derived from an EMBL/GenBank/DDBJ whole genome shotgun (WGS) entry which is preliminary data.</text>
</comment>
<reference evidence="7" key="1">
    <citation type="submission" date="2023-01" db="EMBL/GenBank/DDBJ databases">
        <title>Sulfurovum sp. zt1-1 genome assembly.</title>
        <authorList>
            <person name="Wang J."/>
        </authorList>
    </citation>
    <scope>NUCLEOTIDE SEQUENCE</scope>
    <source>
        <strain evidence="7">Zt1-1</strain>
    </source>
</reference>
<gene>
    <name evidence="7" type="ORF">PGH07_05205</name>
</gene>
<sequence length="357" mass="38710">MKIVDIKTTLLRAPLKTPFITSLRRVDALEDLVVIITCDDGTVGYGEGAPTPVITGETIDTMKAAISYLKPFIIGKEISELDIILKNIHSKLLHNTTAKSALEIALFDLKAKAENIPLYRLLGGTKTTFKTDITISMDQTEKMIADALHAVSIGYDTLKIKIGDDPIKDSERIIAIYDALPKEITLRLDANQGWEADEAITLLQKVESHGIIAEFIEQPVKADNIEGLKQIKDAVKTPVLADESVFSLNDAKRLLELDAVDYINIKLDKCGGISKALELADLCERYGVKCMLGCMLEGPIAIAGAMHVASARSETITMIDLDGVALLANNPTSGSVIFDESNLMLSLDSGLGIDSIK</sequence>
<dbReference type="SMART" id="SM00922">
    <property type="entry name" value="MR_MLE"/>
    <property type="match status" value="1"/>
</dbReference>
<keyword evidence="2 5" id="KW-0479">Metal-binding</keyword>
<dbReference type="Gene3D" id="3.30.390.10">
    <property type="entry name" value="Enolase-like, N-terminal domain"/>
    <property type="match status" value="1"/>
</dbReference>
<evidence type="ECO:0000256" key="2">
    <source>
        <dbReference type="ARBA" id="ARBA00022723"/>
    </source>
</evidence>
<feature type="domain" description="Mandelate racemase/muconate lactonizing enzyme C-terminal" evidence="6">
    <location>
        <begin position="140"/>
        <end position="238"/>
    </location>
</feature>
<dbReference type="RefSeq" id="WP_289413138.1">
    <property type="nucleotide sequence ID" value="NZ_JAQIBD010000002.1"/>
</dbReference>
<dbReference type="Proteomes" id="UP001169069">
    <property type="component" value="Unassembled WGS sequence"/>
</dbReference>
<proteinExistence type="inferred from homology"/>
<accession>A0ABT7QXK4</accession>
<dbReference type="SFLD" id="SFLDF00009">
    <property type="entry name" value="o-succinylbenzoate_synthase"/>
    <property type="match status" value="1"/>
</dbReference>
<dbReference type="Gene3D" id="3.20.20.120">
    <property type="entry name" value="Enolase-like C-terminal domain"/>
    <property type="match status" value="1"/>
</dbReference>
<organism evidence="7 8">
    <name type="scientific">Sulfurovum zhangzhouensis</name>
    <dbReference type="NCBI Taxonomy" id="3019067"/>
    <lineage>
        <taxon>Bacteria</taxon>
        <taxon>Pseudomonadati</taxon>
        <taxon>Campylobacterota</taxon>
        <taxon>Epsilonproteobacteria</taxon>
        <taxon>Campylobacterales</taxon>
        <taxon>Sulfurovaceae</taxon>
        <taxon>Sulfurovum</taxon>
    </lineage>
</organism>
<dbReference type="SUPFAM" id="SSF54826">
    <property type="entry name" value="Enolase N-terminal domain-like"/>
    <property type="match status" value="1"/>
</dbReference>
<keyword evidence="8" id="KW-1185">Reference proteome</keyword>
<dbReference type="InterPro" id="IPR018110">
    <property type="entry name" value="Mandel_Rmase/mucon_lact_enz_CS"/>
</dbReference>
<dbReference type="EC" id="5.1.1.-" evidence="5"/>
<dbReference type="SUPFAM" id="SSF51604">
    <property type="entry name" value="Enolase C-terminal domain-like"/>
    <property type="match status" value="1"/>
</dbReference>
<evidence type="ECO:0000256" key="5">
    <source>
        <dbReference type="RuleBase" id="RU366006"/>
    </source>
</evidence>
<dbReference type="InterPro" id="IPR029017">
    <property type="entry name" value="Enolase-like_N"/>
</dbReference>
<dbReference type="PROSITE" id="PS00908">
    <property type="entry name" value="MR_MLE_1"/>
    <property type="match status" value="1"/>
</dbReference>
<dbReference type="SFLD" id="SFLDS00001">
    <property type="entry name" value="Enolase"/>
    <property type="match status" value="1"/>
</dbReference>
<evidence type="ECO:0000256" key="3">
    <source>
        <dbReference type="ARBA" id="ARBA00022842"/>
    </source>
</evidence>
<dbReference type="Pfam" id="PF02746">
    <property type="entry name" value="MR_MLE_N"/>
    <property type="match status" value="1"/>
</dbReference>
<name>A0ABT7QXK4_9BACT</name>
<dbReference type="Pfam" id="PF13378">
    <property type="entry name" value="MR_MLE_C"/>
    <property type="match status" value="1"/>
</dbReference>
<evidence type="ECO:0000313" key="8">
    <source>
        <dbReference type="Proteomes" id="UP001169069"/>
    </source>
</evidence>
<dbReference type="InterPro" id="IPR034603">
    <property type="entry name" value="Dipeptide_epimerase"/>
</dbReference>
<dbReference type="PANTHER" id="PTHR48073">
    <property type="entry name" value="O-SUCCINYLBENZOATE SYNTHASE-RELATED"/>
    <property type="match status" value="1"/>
</dbReference>
<evidence type="ECO:0000313" key="7">
    <source>
        <dbReference type="EMBL" id="MDM5271564.1"/>
    </source>
</evidence>
<dbReference type="SFLD" id="SFLDG00180">
    <property type="entry name" value="muconate_cycloisomerase"/>
    <property type="match status" value="1"/>
</dbReference>
<dbReference type="EMBL" id="JAQIBD010000002">
    <property type="protein sequence ID" value="MDM5271564.1"/>
    <property type="molecule type" value="Genomic_DNA"/>
</dbReference>
<keyword evidence="4 5" id="KW-0413">Isomerase</keyword>
<dbReference type="InterPro" id="IPR036849">
    <property type="entry name" value="Enolase-like_C_sf"/>
</dbReference>
<dbReference type="CDD" id="cd03319">
    <property type="entry name" value="L-Ala-DL-Glu_epimerase"/>
    <property type="match status" value="1"/>
</dbReference>
<protein>
    <recommendedName>
        <fullName evidence="5">Dipeptide epimerase</fullName>
        <ecNumber evidence="5">5.1.1.-</ecNumber>
    </recommendedName>
</protein>